<proteinExistence type="predicted"/>
<organism evidence="2 3">
    <name type="scientific">Stylosanthes scabra</name>
    <dbReference type="NCBI Taxonomy" id="79078"/>
    <lineage>
        <taxon>Eukaryota</taxon>
        <taxon>Viridiplantae</taxon>
        <taxon>Streptophyta</taxon>
        <taxon>Embryophyta</taxon>
        <taxon>Tracheophyta</taxon>
        <taxon>Spermatophyta</taxon>
        <taxon>Magnoliopsida</taxon>
        <taxon>eudicotyledons</taxon>
        <taxon>Gunneridae</taxon>
        <taxon>Pentapetalae</taxon>
        <taxon>rosids</taxon>
        <taxon>fabids</taxon>
        <taxon>Fabales</taxon>
        <taxon>Fabaceae</taxon>
        <taxon>Papilionoideae</taxon>
        <taxon>50 kb inversion clade</taxon>
        <taxon>dalbergioids sensu lato</taxon>
        <taxon>Dalbergieae</taxon>
        <taxon>Pterocarpus clade</taxon>
        <taxon>Stylosanthes</taxon>
    </lineage>
</organism>
<dbReference type="EMBL" id="JASCZI010033065">
    <property type="protein sequence ID" value="MED6128724.1"/>
    <property type="molecule type" value="Genomic_DNA"/>
</dbReference>
<feature type="domain" description="PB1-like" evidence="1">
    <location>
        <begin position="89"/>
        <end position="173"/>
    </location>
</feature>
<dbReference type="Proteomes" id="UP001341840">
    <property type="component" value="Unassembled WGS sequence"/>
</dbReference>
<sequence>MFSVFTAVRDGLLGLTTVTLLRRRHAAATCIKGHRDTIFSNEKTGTTIAAGSCGCDGEALHLRHEWLHPLPLHYCPFILLVISDFQTMDYFSVIVHHSGKFKGKVGRGQYVDGEKEIVDWCDRDKWSLLEVYDMLEKLGYLEENIDSLWYKNGGLGLKKLCVDRDAMELANIGYIDVGGGVNVGDEADCGPSVDLEAQDVAETGPSVGVEAHNSADCGPNVILEAQNIEVEIQGVDKIGVKNDRVGQCAEDNVDIEGDSDDEDDPDYEEDLDLYFSNSEDDFCGDDALFDVVITLGNLQQEIKDNKQAKAKKAVKKKGKETVEVRISSGLSDDKGINSDES</sequence>
<evidence type="ECO:0000259" key="1">
    <source>
        <dbReference type="Pfam" id="PF26130"/>
    </source>
</evidence>
<name>A0ABU6RXP8_9FABA</name>
<evidence type="ECO:0000313" key="3">
    <source>
        <dbReference type="Proteomes" id="UP001341840"/>
    </source>
</evidence>
<gene>
    <name evidence="2" type="ORF">PIB30_100767</name>
</gene>
<dbReference type="Pfam" id="PF26130">
    <property type="entry name" value="PB1-like"/>
    <property type="match status" value="1"/>
</dbReference>
<comment type="caution">
    <text evidence="2">The sequence shown here is derived from an EMBL/GenBank/DDBJ whole genome shotgun (WGS) entry which is preliminary data.</text>
</comment>
<reference evidence="2 3" key="1">
    <citation type="journal article" date="2023" name="Plants (Basel)">
        <title>Bridging the Gap: Combining Genomics and Transcriptomics Approaches to Understand Stylosanthes scabra, an Orphan Legume from the Brazilian Caatinga.</title>
        <authorList>
            <person name="Ferreira-Neto J.R.C."/>
            <person name="da Silva M.D."/>
            <person name="Binneck E."/>
            <person name="de Melo N.F."/>
            <person name="da Silva R.H."/>
            <person name="de Melo A.L.T.M."/>
            <person name="Pandolfi V."/>
            <person name="Bustamante F.O."/>
            <person name="Brasileiro-Vidal A.C."/>
            <person name="Benko-Iseppon A.M."/>
        </authorList>
    </citation>
    <scope>NUCLEOTIDE SEQUENCE [LARGE SCALE GENOMIC DNA]</scope>
    <source>
        <tissue evidence="2">Leaves</tissue>
    </source>
</reference>
<dbReference type="InterPro" id="IPR058594">
    <property type="entry name" value="PB1-like_dom_pln"/>
</dbReference>
<keyword evidence="3" id="KW-1185">Reference proteome</keyword>
<evidence type="ECO:0000313" key="2">
    <source>
        <dbReference type="EMBL" id="MED6128724.1"/>
    </source>
</evidence>
<protein>
    <recommendedName>
        <fullName evidence="1">PB1-like domain-containing protein</fullName>
    </recommendedName>
</protein>
<accession>A0ABU6RXP8</accession>